<protein>
    <submittedName>
        <fullName evidence="2">Uncharacterized protein</fullName>
    </submittedName>
</protein>
<dbReference type="Proteomes" id="UP001291623">
    <property type="component" value="Unassembled WGS sequence"/>
</dbReference>
<sequence>MATIEDDCEEIRQDLDDVKKSLVELAAKHDAFWDDVLKMVAYFLTERKLPIADKLSCFDLNKNLQDNKELQEAEEGGRFTILVEEINNHPTID</sequence>
<evidence type="ECO:0000313" key="3">
    <source>
        <dbReference type="Proteomes" id="UP001291623"/>
    </source>
</evidence>
<feature type="coiled-coil region" evidence="1">
    <location>
        <begin position="1"/>
        <end position="28"/>
    </location>
</feature>
<evidence type="ECO:0000313" key="2">
    <source>
        <dbReference type="EMBL" id="KAK4377306.1"/>
    </source>
</evidence>
<name>A0AAE1VU94_9SOLA</name>
<comment type="caution">
    <text evidence="2">The sequence shown here is derived from an EMBL/GenBank/DDBJ whole genome shotgun (WGS) entry which is preliminary data.</text>
</comment>
<dbReference type="EMBL" id="JAVYJV010000002">
    <property type="protein sequence ID" value="KAK4377306.1"/>
    <property type="molecule type" value="Genomic_DNA"/>
</dbReference>
<gene>
    <name evidence="2" type="ORF">RND71_003602</name>
</gene>
<keyword evidence="3" id="KW-1185">Reference proteome</keyword>
<keyword evidence="1" id="KW-0175">Coiled coil</keyword>
<organism evidence="2 3">
    <name type="scientific">Anisodus tanguticus</name>
    <dbReference type="NCBI Taxonomy" id="243964"/>
    <lineage>
        <taxon>Eukaryota</taxon>
        <taxon>Viridiplantae</taxon>
        <taxon>Streptophyta</taxon>
        <taxon>Embryophyta</taxon>
        <taxon>Tracheophyta</taxon>
        <taxon>Spermatophyta</taxon>
        <taxon>Magnoliopsida</taxon>
        <taxon>eudicotyledons</taxon>
        <taxon>Gunneridae</taxon>
        <taxon>Pentapetalae</taxon>
        <taxon>asterids</taxon>
        <taxon>lamiids</taxon>
        <taxon>Solanales</taxon>
        <taxon>Solanaceae</taxon>
        <taxon>Solanoideae</taxon>
        <taxon>Hyoscyameae</taxon>
        <taxon>Anisodus</taxon>
    </lineage>
</organism>
<reference evidence="2" key="1">
    <citation type="submission" date="2023-12" db="EMBL/GenBank/DDBJ databases">
        <title>Genome assembly of Anisodus tanguticus.</title>
        <authorList>
            <person name="Wang Y.-J."/>
        </authorList>
    </citation>
    <scope>NUCLEOTIDE SEQUENCE</scope>
    <source>
        <strain evidence="2">KB-2021</strain>
        <tissue evidence="2">Leaf</tissue>
    </source>
</reference>
<dbReference type="AlphaFoldDB" id="A0AAE1VU94"/>
<proteinExistence type="predicted"/>
<evidence type="ECO:0000256" key="1">
    <source>
        <dbReference type="SAM" id="Coils"/>
    </source>
</evidence>
<accession>A0AAE1VU94</accession>